<dbReference type="SUPFAM" id="SSF52374">
    <property type="entry name" value="Nucleotidylyl transferase"/>
    <property type="match status" value="1"/>
</dbReference>
<accession>A0ABZ1C8R4</accession>
<gene>
    <name evidence="1" type="ORF">K1X11_001660</name>
</gene>
<dbReference type="EMBL" id="CP139781">
    <property type="protein sequence ID" value="WRQ88094.1"/>
    <property type="molecule type" value="Genomic_DNA"/>
</dbReference>
<keyword evidence="2" id="KW-1185">Reference proteome</keyword>
<evidence type="ECO:0000313" key="2">
    <source>
        <dbReference type="Proteomes" id="UP000738431"/>
    </source>
</evidence>
<sequence>MSNGSELLTTNRKALSINLDEQKYGTFAEIGAGQEVSRLFFQAGGAAGTIAKSMSAYDMTFSDEIYGKAPRYVSRERLVTMLDHEYSLLHERLSAQRGNKTTFFVFADTVAAKAYRGNNECHGWMGIRFQAEPNSEPSDIIIHVRMWDKDNLLQQQALGIVGVNLIYGAFAYREEPAKLISSLTDNVGNDRIEVDMLKLSGPAFEDVDNRLMSLHLVQFGLTNAVLFGPQQEVLQPSEVLRRKAIMVERGSFRPVTHVNVDMLNCACAQFMQEPAVQGKDLIVLMEITMNNLLASGDIDAEDFLARVDVLGDIGMTVLISNYPEYYRLTSYFRRYTSEMIGVAMGINNLLEIFNEKYYESLQGGILEAFGRLFRNAVKLYVYPMRRNAYDNYVQEIKAATGSVAAASAPIPALASHAFAADVLVTARNLQVSPHLRNLYAHLMENHYIDCTVGYNNDILDIFSRDVLRRLQGGDPSWENMVPAPVAQAIKSKGLFGYVAADETEPATDA</sequence>
<reference evidence="1 2" key="2">
    <citation type="submission" date="2023-12" db="EMBL/GenBank/DDBJ databases">
        <title>Description of an unclassified Opitutus bacterium of Verrucomicrobiota.</title>
        <authorList>
            <person name="Zhang D.-F."/>
        </authorList>
    </citation>
    <scope>NUCLEOTIDE SEQUENCE [LARGE SCALE GENOMIC DNA]</scope>
    <source>
        <strain evidence="1 2">WL0086</strain>
    </source>
</reference>
<proteinExistence type="predicted"/>
<keyword evidence="1" id="KW-0675">Receptor</keyword>
<dbReference type="Proteomes" id="UP000738431">
    <property type="component" value="Chromosome"/>
</dbReference>
<organism evidence="1 2">
    <name type="scientific">Actomonas aquatica</name>
    <dbReference type="NCBI Taxonomy" id="2866162"/>
    <lineage>
        <taxon>Bacteria</taxon>
        <taxon>Pseudomonadati</taxon>
        <taxon>Verrucomicrobiota</taxon>
        <taxon>Opitutia</taxon>
        <taxon>Opitutales</taxon>
        <taxon>Opitutaceae</taxon>
        <taxon>Actomonas</taxon>
    </lineage>
</organism>
<name>A0ABZ1C8R4_9BACT</name>
<reference evidence="1 2" key="1">
    <citation type="submission" date="2021-08" db="EMBL/GenBank/DDBJ databases">
        <authorList>
            <person name="Zhang D."/>
            <person name="Zhang A."/>
            <person name="Wang L."/>
        </authorList>
    </citation>
    <scope>NUCLEOTIDE SEQUENCE [LARGE SCALE GENOMIC DNA]</scope>
    <source>
        <strain evidence="1 2">WL0086</strain>
    </source>
</reference>
<protein>
    <submittedName>
        <fullName evidence="1">TonB-dependent receptor</fullName>
    </submittedName>
</protein>
<evidence type="ECO:0000313" key="1">
    <source>
        <dbReference type="EMBL" id="WRQ88094.1"/>
    </source>
</evidence>
<dbReference type="RefSeq" id="WP_221028872.1">
    <property type="nucleotide sequence ID" value="NZ_CP139781.1"/>
</dbReference>